<dbReference type="Pfam" id="PF12130">
    <property type="entry name" value="bMERB_dom"/>
    <property type="match status" value="1"/>
</dbReference>
<dbReference type="Pfam" id="PF00307">
    <property type="entry name" value="CH"/>
    <property type="match status" value="1"/>
</dbReference>
<dbReference type="PANTHER" id="PTHR23167">
    <property type="entry name" value="CALPONIN HOMOLOGY DOMAIN-CONTAINING PROTEIN DDB_G0272472-RELATED"/>
    <property type="match status" value="1"/>
</dbReference>
<feature type="compositionally biased region" description="Basic residues" evidence="5">
    <location>
        <begin position="993"/>
        <end position="1003"/>
    </location>
</feature>
<evidence type="ECO:0000313" key="8">
    <source>
        <dbReference type="EMBL" id="PAA84764.1"/>
    </source>
</evidence>
<gene>
    <name evidence="8" type="ORF">BOX15_Mlig000929g3</name>
</gene>
<evidence type="ECO:0000256" key="3">
    <source>
        <dbReference type="ARBA" id="ARBA00022753"/>
    </source>
</evidence>
<comment type="subcellular location">
    <subcellularLocation>
        <location evidence="1">Endosome</location>
    </subcellularLocation>
</comment>
<evidence type="ECO:0000256" key="4">
    <source>
        <dbReference type="ARBA" id="ARBA00023054"/>
    </source>
</evidence>
<feature type="domain" description="Calponin-homology (CH)" evidence="6">
    <location>
        <begin position="19"/>
        <end position="121"/>
    </location>
</feature>
<keyword evidence="2" id="KW-0597">Phosphoprotein</keyword>
<feature type="compositionally biased region" description="Low complexity" evidence="5">
    <location>
        <begin position="601"/>
        <end position="613"/>
    </location>
</feature>
<feature type="compositionally biased region" description="Low complexity" evidence="5">
    <location>
        <begin position="378"/>
        <end position="495"/>
    </location>
</feature>
<comment type="caution">
    <text evidence="8">The sequence shown here is derived from an EMBL/GenBank/DDBJ whole genome shotgun (WGS) entry which is preliminary data.</text>
</comment>
<dbReference type="PROSITE" id="PS50021">
    <property type="entry name" value="CH"/>
    <property type="match status" value="1"/>
</dbReference>
<evidence type="ECO:0000259" key="7">
    <source>
        <dbReference type="PROSITE" id="PS51848"/>
    </source>
</evidence>
<dbReference type="SUPFAM" id="SSF47576">
    <property type="entry name" value="Calponin-homology domain, CH-domain"/>
    <property type="match status" value="1"/>
</dbReference>
<proteinExistence type="predicted"/>
<feature type="compositionally biased region" description="Polar residues" evidence="5">
    <location>
        <begin position="537"/>
        <end position="549"/>
    </location>
</feature>
<dbReference type="EMBL" id="NIVC01000362">
    <property type="protein sequence ID" value="PAA84764.1"/>
    <property type="molecule type" value="Genomic_DNA"/>
</dbReference>
<dbReference type="GO" id="GO:0005768">
    <property type="term" value="C:endosome"/>
    <property type="evidence" value="ECO:0007669"/>
    <property type="project" value="UniProtKB-SubCell"/>
</dbReference>
<feature type="compositionally biased region" description="Low complexity" evidence="5">
    <location>
        <begin position="138"/>
        <end position="160"/>
    </location>
</feature>
<dbReference type="Proteomes" id="UP000215902">
    <property type="component" value="Unassembled WGS sequence"/>
</dbReference>
<evidence type="ECO:0000313" key="9">
    <source>
        <dbReference type="Proteomes" id="UP000215902"/>
    </source>
</evidence>
<dbReference type="SMART" id="SM01203">
    <property type="entry name" value="DUF3585"/>
    <property type="match status" value="1"/>
</dbReference>
<dbReference type="InterPro" id="IPR036872">
    <property type="entry name" value="CH_dom_sf"/>
</dbReference>
<evidence type="ECO:0000256" key="2">
    <source>
        <dbReference type="ARBA" id="ARBA00022553"/>
    </source>
</evidence>
<reference evidence="8 9" key="1">
    <citation type="submission" date="2017-06" db="EMBL/GenBank/DDBJ databases">
        <title>A platform for efficient transgenesis in Macrostomum lignano, a flatworm model organism for stem cell research.</title>
        <authorList>
            <person name="Berezikov E."/>
        </authorList>
    </citation>
    <scope>NUCLEOTIDE SEQUENCE [LARGE SCALE GENOMIC DNA]</scope>
    <source>
        <strain evidence="8">DV1</strain>
        <tissue evidence="8">Whole organism</tissue>
    </source>
</reference>
<dbReference type="STRING" id="282301.A0A267GHA8"/>
<sequence>NRMAGRASTTVSASSPSSADKIQSLLRWCQAQTDGYPGVKVTNFTSSFRDGLAFCAILHRYRPELIDFHSLKADNWLQNNQLAFRIAETIGIPALLDAEDMATPEKLSIITYVAYINMHLRGKERRGGPSVNMHSGGNNTSQQQSNASAESASATASSSTPKKRGSSCAMCQGDVFLLERAMDTDGRLCHRQCLLDSRRVDLRRAANEALEKRRRCDNEDAAAAAAAAAVANNGAPLQVASPDDSLSLEASSDENQRSESPACQQRDLGDQRGLATIPVRQQLPQQPSKASLTNGAGSAAADIAVKTASSDASATETGPPEASATETGPPEASATETGPPEASATETGPSEASATETGPPEASATETGPPEASTTKTAVPEASAPQSAPSEASATETGPPEASTTETAVPEASAPESAPPEASAPESAPSEASAPEAASLETSIPESAPASNPIPESAPAAASVSESAPEESSTKEAAPAAISAVAPSALATASAQISGPAPTAVASSPFGSPASVRRSARKPAPAPPPPPPSKRAQSQLARSATTVGAASSAKPKTVDVDLYPEEFNPFKDETPVSSSSKTKPPKPPAPPPQRPPPAPRRPQSVAPATAAAAYPEELNPFGEPDDQSKAAKPPPPRPQPAAASSSGSNINKSANSAKPSVSLPASRSSSMEPLYRAGSPGPSAIAGKSFRKSRHAPPPPPQAQGTPKSTSTSNASATAAYASMPVSAQASPQTTPASTPTHLSASDLHHRSSALRAKGPAPPRPCQSERRQILTEAADEFEGIDAIEQELAAVGAKQAEIESRGRVLYDKLKRAYGYGTLGYKAELDNSDSEEPLLLEWIGLVNERNRLCREELYLLRRSEERELELQHSSIEFDLRRVMSKQEALKTESDRELERSLLAQLTNVVDRRARIIDLIDASQREQEEQEQLLAATLASASASVQEQKIDKSKKDKKKHKKEERISKLSSIKLKKKPTSSTEQEAGNNNEEKPDQHRKHHHRKFKLFSSVGCGGKNKEKKDEA</sequence>
<keyword evidence="4" id="KW-0175">Coiled coil</keyword>
<evidence type="ECO:0000259" key="6">
    <source>
        <dbReference type="PROSITE" id="PS50021"/>
    </source>
</evidence>
<dbReference type="CDD" id="cd21197">
    <property type="entry name" value="CH_MICALL"/>
    <property type="match status" value="1"/>
</dbReference>
<feature type="compositionally biased region" description="Polar residues" evidence="5">
    <location>
        <begin position="307"/>
        <end position="316"/>
    </location>
</feature>
<protein>
    <recommendedName>
        <fullName evidence="10">Calponin-homology (CH) domain-containing protein</fullName>
    </recommendedName>
</protein>
<dbReference type="SMART" id="SM00033">
    <property type="entry name" value="CH"/>
    <property type="match status" value="1"/>
</dbReference>
<feature type="compositionally biased region" description="Low complexity" evidence="5">
    <location>
        <begin position="709"/>
        <end position="741"/>
    </location>
</feature>
<feature type="compositionally biased region" description="Pro residues" evidence="5">
    <location>
        <begin position="524"/>
        <end position="533"/>
    </location>
</feature>
<name>A0A267GHA8_9PLAT</name>
<feature type="region of interest" description="Disordered" evidence="5">
    <location>
        <begin position="125"/>
        <end position="167"/>
    </location>
</feature>
<evidence type="ECO:0000256" key="5">
    <source>
        <dbReference type="SAM" id="MobiDB-lite"/>
    </source>
</evidence>
<keyword evidence="9" id="KW-1185">Reference proteome</keyword>
<dbReference type="AlphaFoldDB" id="A0A267GHA8"/>
<feature type="region of interest" description="Disordered" evidence="5">
    <location>
        <begin position="235"/>
        <end position="268"/>
    </location>
</feature>
<feature type="compositionally biased region" description="Low complexity" evidence="5">
    <location>
        <begin position="240"/>
        <end position="250"/>
    </location>
</feature>
<dbReference type="FunFam" id="1.10.418.10:FF:000023">
    <property type="entry name" value="EH domain-binding protein 1 isoform X1"/>
    <property type="match status" value="1"/>
</dbReference>
<feature type="region of interest" description="Disordered" evidence="5">
    <location>
        <begin position="941"/>
        <end position="1021"/>
    </location>
</feature>
<feature type="domain" description="BMERB" evidence="7">
    <location>
        <begin position="764"/>
        <end position="933"/>
    </location>
</feature>
<dbReference type="Gene3D" id="1.10.418.10">
    <property type="entry name" value="Calponin-like domain"/>
    <property type="match status" value="1"/>
</dbReference>
<feature type="compositionally biased region" description="Polar residues" evidence="5">
    <location>
        <begin position="344"/>
        <end position="356"/>
    </location>
</feature>
<dbReference type="InterPro" id="IPR050540">
    <property type="entry name" value="F-actin_Monoox_Mical"/>
</dbReference>
<feature type="compositionally biased region" description="Low complexity" evidence="5">
    <location>
        <begin position="660"/>
        <end position="670"/>
    </location>
</feature>
<feature type="compositionally biased region" description="Polar residues" evidence="5">
    <location>
        <begin position="649"/>
        <end position="659"/>
    </location>
</feature>
<dbReference type="PANTHER" id="PTHR23167:SF46">
    <property type="entry name" value="EPS15 HOMOLOGY DOMAIN CONTAINING PROTEIN-BINDING PROTEIN 1, ISOFORM F"/>
    <property type="match status" value="1"/>
</dbReference>
<feature type="region of interest" description="Disordered" evidence="5">
    <location>
        <begin position="303"/>
        <end position="768"/>
    </location>
</feature>
<accession>A0A267GHA8</accession>
<dbReference type="InterPro" id="IPR022735">
    <property type="entry name" value="bMERB_dom"/>
</dbReference>
<dbReference type="OrthoDB" id="18853at2759"/>
<dbReference type="InterPro" id="IPR001715">
    <property type="entry name" value="CH_dom"/>
</dbReference>
<dbReference type="PROSITE" id="PS51848">
    <property type="entry name" value="BMERB"/>
    <property type="match status" value="1"/>
</dbReference>
<feature type="compositionally biased region" description="Pro residues" evidence="5">
    <location>
        <begin position="585"/>
        <end position="600"/>
    </location>
</feature>
<evidence type="ECO:0008006" key="10">
    <source>
        <dbReference type="Google" id="ProtNLM"/>
    </source>
</evidence>
<feature type="non-terminal residue" evidence="8">
    <location>
        <position position="1"/>
    </location>
</feature>
<evidence type="ECO:0000256" key="1">
    <source>
        <dbReference type="ARBA" id="ARBA00004177"/>
    </source>
</evidence>
<organism evidence="8 9">
    <name type="scientific">Macrostomum lignano</name>
    <dbReference type="NCBI Taxonomy" id="282301"/>
    <lineage>
        <taxon>Eukaryota</taxon>
        <taxon>Metazoa</taxon>
        <taxon>Spiralia</taxon>
        <taxon>Lophotrochozoa</taxon>
        <taxon>Platyhelminthes</taxon>
        <taxon>Rhabditophora</taxon>
        <taxon>Macrostomorpha</taxon>
        <taxon>Macrostomida</taxon>
        <taxon>Macrostomidae</taxon>
        <taxon>Macrostomum</taxon>
    </lineage>
</organism>
<keyword evidence="3" id="KW-0967">Endosome</keyword>